<dbReference type="InterPro" id="IPR033891">
    <property type="entry name" value="TTC38"/>
</dbReference>
<dbReference type="CDD" id="cd05804">
    <property type="entry name" value="StaR_like"/>
    <property type="match status" value="1"/>
</dbReference>
<dbReference type="InterPro" id="IPR011990">
    <property type="entry name" value="TPR-like_helical_dom_sf"/>
</dbReference>
<dbReference type="Gene3D" id="1.25.40.10">
    <property type="entry name" value="Tetratricopeptide repeat domain"/>
    <property type="match status" value="1"/>
</dbReference>
<gene>
    <name evidence="5" type="ORF">Acr_29g0007380</name>
</gene>
<accession>A0A7J0HEP1</accession>
<keyword evidence="3" id="KW-0677">Repeat</keyword>
<dbReference type="OrthoDB" id="1427555at2759"/>
<comment type="similarity">
    <text evidence="1">Belongs to the TTC38 family.</text>
</comment>
<name>A0A7J0HEP1_9ERIC</name>
<reference evidence="5 6" key="1">
    <citation type="submission" date="2019-07" db="EMBL/GenBank/DDBJ databases">
        <title>De Novo Assembly of kiwifruit Actinidia rufa.</title>
        <authorList>
            <person name="Sugita-Konishi S."/>
            <person name="Sato K."/>
            <person name="Mori E."/>
            <person name="Abe Y."/>
            <person name="Kisaki G."/>
            <person name="Hamano K."/>
            <person name="Suezawa K."/>
            <person name="Otani M."/>
            <person name="Fukuda T."/>
            <person name="Manabe T."/>
            <person name="Gomi K."/>
            <person name="Tabuchi M."/>
            <person name="Akimitsu K."/>
            <person name="Kataoka I."/>
        </authorList>
    </citation>
    <scope>NUCLEOTIDE SEQUENCE [LARGE SCALE GENOMIC DNA]</scope>
    <source>
        <strain evidence="6">cv. Fuchu</strain>
    </source>
</reference>
<evidence type="ECO:0000256" key="2">
    <source>
        <dbReference type="ARBA" id="ARBA00019992"/>
    </source>
</evidence>
<organism evidence="5 6">
    <name type="scientific">Actinidia rufa</name>
    <dbReference type="NCBI Taxonomy" id="165716"/>
    <lineage>
        <taxon>Eukaryota</taxon>
        <taxon>Viridiplantae</taxon>
        <taxon>Streptophyta</taxon>
        <taxon>Embryophyta</taxon>
        <taxon>Tracheophyta</taxon>
        <taxon>Spermatophyta</taxon>
        <taxon>Magnoliopsida</taxon>
        <taxon>eudicotyledons</taxon>
        <taxon>Gunneridae</taxon>
        <taxon>Pentapetalae</taxon>
        <taxon>asterids</taxon>
        <taxon>Ericales</taxon>
        <taxon>Actinidiaceae</taxon>
        <taxon>Actinidia</taxon>
    </lineage>
</organism>
<dbReference type="AlphaFoldDB" id="A0A7J0HEP1"/>
<evidence type="ECO:0000313" key="5">
    <source>
        <dbReference type="EMBL" id="GFZ21576.1"/>
    </source>
</evidence>
<proteinExistence type="inferred from homology"/>
<dbReference type="SUPFAM" id="SSF48452">
    <property type="entry name" value="TPR-like"/>
    <property type="match status" value="1"/>
</dbReference>
<evidence type="ECO:0000313" key="6">
    <source>
        <dbReference type="Proteomes" id="UP000585474"/>
    </source>
</evidence>
<evidence type="ECO:0000256" key="4">
    <source>
        <dbReference type="ARBA" id="ARBA00022803"/>
    </source>
</evidence>
<dbReference type="EMBL" id="BJWL01000029">
    <property type="protein sequence ID" value="GFZ21576.1"/>
    <property type="molecule type" value="Genomic_DNA"/>
</dbReference>
<evidence type="ECO:0000256" key="3">
    <source>
        <dbReference type="ARBA" id="ARBA00022737"/>
    </source>
</evidence>
<comment type="caution">
    <text evidence="5">The sequence shown here is derived from an EMBL/GenBank/DDBJ whole genome shotgun (WGS) entry which is preliminary data.</text>
</comment>
<sequence length="404" mass="45896">MGGEVKLDRWGYQVLSYGRERSVILEASAHDPNCVLANILTAQFLCSSNPSRAPPHLEAAKAKLQQATAYEKAVFDAVSCLISPDRDDDVAYELLSKLLKDFPRDLVSLKKAQVLCFYMGQPDLSLDIVQQVLPKNEEEDYIYGMLAFPLLELGQMEDAAKAAKKGFEINKEDCWAQHGLCHVLQYECCFKEAVDFMEERSKSWSSLSSFMYTHNWWHVALCYLEGNAPMRKVLEVYDHCIWKELERSDAVSAEVYLNALGLLLRVYVRGEIDIFGDRLKILAARLTDQLAEALFEYGKGNYNEALELLGPDFDANNCKTIGASDEQLDVFNEVWYVMMLNTGQVTKGERLFHVREARSYYCSREGQVLGDCILQIKWSEQVLGMLGPPLAFSTVVERLNVDYH</sequence>
<keyword evidence="6" id="KW-1185">Reference proteome</keyword>
<dbReference type="Proteomes" id="UP000585474">
    <property type="component" value="Unassembled WGS sequence"/>
</dbReference>
<evidence type="ECO:0000256" key="1">
    <source>
        <dbReference type="ARBA" id="ARBA00005857"/>
    </source>
</evidence>
<protein>
    <recommendedName>
        <fullName evidence="2">Tetratricopeptide repeat protein 38</fullName>
    </recommendedName>
</protein>
<keyword evidence="4" id="KW-0802">TPR repeat</keyword>
<dbReference type="PANTHER" id="PTHR16263:SF4">
    <property type="entry name" value="TETRATRICOPEPTIDE REPEAT PROTEIN 38"/>
    <property type="match status" value="1"/>
</dbReference>
<dbReference type="PANTHER" id="PTHR16263">
    <property type="entry name" value="TETRATRICOPEPTIDE REPEAT PROTEIN 38"/>
    <property type="match status" value="1"/>
</dbReference>